<reference evidence="2 3" key="1">
    <citation type="journal article" date="2011" name="Proc. Natl. Acad. Sci. U.S.A.">
        <title>Evolutionary erosion of yeast sex chromosomes by mating-type switching accidents.</title>
        <authorList>
            <person name="Gordon J.L."/>
            <person name="Armisen D."/>
            <person name="Proux-Wera E."/>
            <person name="Oheigeartaigh S.S."/>
            <person name="Byrne K.P."/>
            <person name="Wolfe K.H."/>
        </authorList>
    </citation>
    <scope>NUCLEOTIDE SEQUENCE [LARGE SCALE GENOMIC DNA]</scope>
    <source>
        <strain evidence="3">ATCC 24235 / CBS 4417 / NBRC 1672 / NRRL Y-8282 / UCD 70-5</strain>
    </source>
</reference>
<dbReference type="HOGENOM" id="CLU_1016280_0_0_1"/>
<feature type="compositionally biased region" description="Polar residues" evidence="1">
    <location>
        <begin position="47"/>
        <end position="57"/>
    </location>
</feature>
<gene>
    <name evidence="2" type="primary">TPHA0L01630</name>
    <name evidence="2" type="ordered locus">TPHA_0L01630</name>
</gene>
<dbReference type="AlphaFoldDB" id="G8C038"/>
<protein>
    <submittedName>
        <fullName evidence="2">Uncharacterized protein</fullName>
    </submittedName>
</protein>
<proteinExistence type="predicted"/>
<feature type="compositionally biased region" description="Basic residues" evidence="1">
    <location>
        <begin position="1"/>
        <end position="13"/>
    </location>
</feature>
<feature type="compositionally biased region" description="Basic and acidic residues" evidence="1">
    <location>
        <begin position="14"/>
        <end position="29"/>
    </location>
</feature>
<dbReference type="GeneID" id="11531710"/>
<dbReference type="eggNOG" id="ENOG502SDIG">
    <property type="taxonomic scope" value="Eukaryota"/>
</dbReference>
<evidence type="ECO:0000313" key="3">
    <source>
        <dbReference type="Proteomes" id="UP000005666"/>
    </source>
</evidence>
<feature type="region of interest" description="Disordered" evidence="1">
    <location>
        <begin position="1"/>
        <end position="60"/>
    </location>
</feature>
<dbReference type="RefSeq" id="XP_003687950.1">
    <property type="nucleotide sequence ID" value="XM_003687902.1"/>
</dbReference>
<dbReference type="KEGG" id="tpf:TPHA_0L01630"/>
<accession>G8C038</accession>
<dbReference type="EMBL" id="HE612867">
    <property type="protein sequence ID" value="CCE65516.1"/>
    <property type="molecule type" value="Genomic_DNA"/>
</dbReference>
<name>G8C038_TETPH</name>
<dbReference type="OrthoDB" id="4067097at2759"/>
<keyword evidence="3" id="KW-1185">Reference proteome</keyword>
<evidence type="ECO:0000256" key="1">
    <source>
        <dbReference type="SAM" id="MobiDB-lite"/>
    </source>
</evidence>
<evidence type="ECO:0000313" key="2">
    <source>
        <dbReference type="EMBL" id="CCE65516.1"/>
    </source>
</evidence>
<dbReference type="OMA" id="TTHKENY"/>
<sequence length="274" mass="31564">MAREKKTVKKTARITREKKPTVKASKETSKASVKKQSKNLVKKSDKTQSIPESSPTTPILREPIEKHIQYSFKMPSLTSSFKKTSKKSSFNIDSFKDDVKMLEKLVVLQEQQYYKGLDCPKFMGETKYEILRLPSDLSIFKNIITQSTEIINKVDENNNPQNKRNEFLKQKYKDKPTLNVKEMDEITLIDIANLHGIDVSDMNSSIVGNNNNSDKVNIRSISKTLDKSLLKLRDVRYPWPSRSKKKKQGEVTDRHKILAPKNDEKTFNAVPWLS</sequence>
<organism evidence="2 3">
    <name type="scientific">Tetrapisispora phaffii (strain ATCC 24235 / CBS 4417 / NBRC 1672 / NRRL Y-8282 / UCD 70-5)</name>
    <name type="common">Yeast</name>
    <name type="synonym">Fabospora phaffii</name>
    <dbReference type="NCBI Taxonomy" id="1071381"/>
    <lineage>
        <taxon>Eukaryota</taxon>
        <taxon>Fungi</taxon>
        <taxon>Dikarya</taxon>
        <taxon>Ascomycota</taxon>
        <taxon>Saccharomycotina</taxon>
        <taxon>Saccharomycetes</taxon>
        <taxon>Saccharomycetales</taxon>
        <taxon>Saccharomycetaceae</taxon>
        <taxon>Tetrapisispora</taxon>
    </lineage>
</organism>
<feature type="compositionally biased region" description="Basic residues" evidence="1">
    <location>
        <begin position="32"/>
        <end position="41"/>
    </location>
</feature>
<dbReference type="Proteomes" id="UP000005666">
    <property type="component" value="Chromosome 12"/>
</dbReference>